<dbReference type="RefSeq" id="WP_184767167.1">
    <property type="nucleotide sequence ID" value="NZ_JACHGI010000001.1"/>
</dbReference>
<dbReference type="EMBL" id="JACZEP010000007">
    <property type="protein sequence ID" value="MBE1206905.1"/>
    <property type="molecule type" value="Genomic_DNA"/>
</dbReference>
<reference evidence="2 4" key="1">
    <citation type="submission" date="2020-08" db="EMBL/GenBank/DDBJ databases">
        <title>Genomic Encyclopedia of Type Strains, Phase IV (KMG-IV): sequencing the most valuable type-strain genomes for metagenomic binning, comparative biology and taxonomic classification.</title>
        <authorList>
            <person name="Goeker M."/>
        </authorList>
    </citation>
    <scope>NUCLEOTIDE SEQUENCE [LARGE SCALE GENOMIC DNA]</scope>
    <source>
        <strain evidence="2 4">DSM 17454</strain>
    </source>
</reference>
<gene>
    <name evidence="2" type="ORF">HNQ96_000431</name>
    <name evidence="3" type="ORF">IHE39_21655</name>
</gene>
<proteinExistence type="predicted"/>
<evidence type="ECO:0000313" key="2">
    <source>
        <dbReference type="EMBL" id="MBB6464584.1"/>
    </source>
</evidence>
<feature type="compositionally biased region" description="Basic and acidic residues" evidence="1">
    <location>
        <begin position="33"/>
        <end position="65"/>
    </location>
</feature>
<dbReference type="Proteomes" id="UP000598227">
    <property type="component" value="Unassembled WGS sequence"/>
</dbReference>
<organism evidence="2 4">
    <name type="scientific">Aminobacter carboxidus</name>
    <dbReference type="NCBI Taxonomy" id="376165"/>
    <lineage>
        <taxon>Bacteria</taxon>
        <taxon>Pseudomonadati</taxon>
        <taxon>Pseudomonadota</taxon>
        <taxon>Alphaproteobacteria</taxon>
        <taxon>Hyphomicrobiales</taxon>
        <taxon>Phyllobacteriaceae</taxon>
        <taxon>Aminobacter</taxon>
    </lineage>
</organism>
<dbReference type="EMBL" id="JACHGI010000001">
    <property type="protein sequence ID" value="MBB6464584.1"/>
    <property type="molecule type" value="Genomic_DNA"/>
</dbReference>
<evidence type="ECO:0000313" key="5">
    <source>
        <dbReference type="Proteomes" id="UP000598227"/>
    </source>
</evidence>
<dbReference type="AlphaFoldDB" id="A0A8E1WBF1"/>
<sequence>MADIVNLRQFKKLKARTERETLAEQNRTLHGRTKAEKQRDQLTSERADKFVDGHRRERDPEKSDR</sequence>
<evidence type="ECO:0000256" key="1">
    <source>
        <dbReference type="SAM" id="MobiDB-lite"/>
    </source>
</evidence>
<dbReference type="InterPro" id="IPR025227">
    <property type="entry name" value="DUF4169"/>
</dbReference>
<evidence type="ECO:0000313" key="3">
    <source>
        <dbReference type="EMBL" id="MBE1206905.1"/>
    </source>
</evidence>
<reference evidence="3 5" key="2">
    <citation type="submission" date="2020-09" db="EMBL/GenBank/DDBJ databases">
        <title>Draft Genome Sequence of Aminobacter carboxidus type strain DSM 1086, a soil Gram-negative carboxydobacterium.</title>
        <authorList>
            <person name="Turrini P."/>
            <person name="Tescari M."/>
            <person name="Artuso I."/>
            <person name="Lugli G.A."/>
            <person name="Frangipani E."/>
            <person name="Ventura M."/>
            <person name="Visca P."/>
        </authorList>
    </citation>
    <scope>NUCLEOTIDE SEQUENCE [LARGE SCALE GENOMIC DNA]</scope>
    <source>
        <strain evidence="3 5">DSM 1086</strain>
    </source>
</reference>
<keyword evidence="5" id="KW-1185">Reference proteome</keyword>
<protein>
    <submittedName>
        <fullName evidence="3">DUF4169 family protein</fullName>
    </submittedName>
</protein>
<feature type="region of interest" description="Disordered" evidence="1">
    <location>
        <begin position="18"/>
        <end position="65"/>
    </location>
</feature>
<name>A0A8E1WBF1_9HYPH</name>
<comment type="caution">
    <text evidence="2">The sequence shown here is derived from an EMBL/GenBank/DDBJ whole genome shotgun (WGS) entry which is preliminary data.</text>
</comment>
<dbReference type="Pfam" id="PF13770">
    <property type="entry name" value="DUF4169"/>
    <property type="match status" value="1"/>
</dbReference>
<dbReference type="Proteomes" id="UP000532373">
    <property type="component" value="Unassembled WGS sequence"/>
</dbReference>
<evidence type="ECO:0000313" key="4">
    <source>
        <dbReference type="Proteomes" id="UP000532373"/>
    </source>
</evidence>
<accession>A0A8E1WBF1</accession>